<name>G4SVL3_META2</name>
<organism evidence="8 9">
    <name type="scientific">Methylotuvimicrobium alcaliphilum (strain DSM 19304 / NCIMB 14124 / VKM B-2133 / 20Z)</name>
    <name type="common">Methylomicrobium alcaliphilum</name>
    <dbReference type="NCBI Taxonomy" id="1091494"/>
    <lineage>
        <taxon>Bacteria</taxon>
        <taxon>Pseudomonadati</taxon>
        <taxon>Pseudomonadota</taxon>
        <taxon>Gammaproteobacteria</taxon>
        <taxon>Methylococcales</taxon>
        <taxon>Methylococcaceae</taxon>
        <taxon>Methylotuvimicrobium</taxon>
    </lineage>
</organism>
<dbReference type="InterPro" id="IPR001610">
    <property type="entry name" value="PAC"/>
</dbReference>
<dbReference type="InterPro" id="IPR052155">
    <property type="entry name" value="Biofilm_reg_signaling"/>
</dbReference>
<evidence type="ECO:0000313" key="8">
    <source>
        <dbReference type="EMBL" id="CCE24072.1"/>
    </source>
</evidence>
<dbReference type="PANTHER" id="PTHR44757">
    <property type="entry name" value="DIGUANYLATE CYCLASE DGCP"/>
    <property type="match status" value="1"/>
</dbReference>
<evidence type="ECO:0000256" key="2">
    <source>
        <dbReference type="SAM" id="Coils"/>
    </source>
</evidence>
<dbReference type="Proteomes" id="UP000008315">
    <property type="component" value="Chromosome"/>
</dbReference>
<evidence type="ECO:0000256" key="1">
    <source>
        <dbReference type="ARBA" id="ARBA00001946"/>
    </source>
</evidence>
<dbReference type="PROSITE" id="PS50883">
    <property type="entry name" value="EAL"/>
    <property type="match status" value="1"/>
</dbReference>
<accession>G4SVL3</accession>
<dbReference type="SUPFAM" id="SSF53850">
    <property type="entry name" value="Periplasmic binding protein-like II"/>
    <property type="match status" value="1"/>
</dbReference>
<dbReference type="PROSITE" id="PS50113">
    <property type="entry name" value="PAC"/>
    <property type="match status" value="1"/>
</dbReference>
<dbReference type="HOGENOM" id="CLU_000445_70_20_6"/>
<dbReference type="InterPro" id="IPR035919">
    <property type="entry name" value="EAL_sf"/>
</dbReference>
<evidence type="ECO:0000313" key="9">
    <source>
        <dbReference type="Proteomes" id="UP000008315"/>
    </source>
</evidence>
<dbReference type="NCBIfam" id="TIGR00229">
    <property type="entry name" value="sensory_box"/>
    <property type="match status" value="1"/>
</dbReference>
<dbReference type="InterPro" id="IPR000014">
    <property type="entry name" value="PAS"/>
</dbReference>
<keyword evidence="9" id="KW-1185">Reference proteome</keyword>
<evidence type="ECO:0000256" key="3">
    <source>
        <dbReference type="SAM" id="Phobius"/>
    </source>
</evidence>
<dbReference type="Pfam" id="PF13426">
    <property type="entry name" value="PAS_9"/>
    <property type="match status" value="1"/>
</dbReference>
<proteinExistence type="predicted"/>
<dbReference type="Gene3D" id="3.30.70.270">
    <property type="match status" value="1"/>
</dbReference>
<evidence type="ECO:0000259" key="5">
    <source>
        <dbReference type="PROSITE" id="PS50113"/>
    </source>
</evidence>
<dbReference type="InterPro" id="IPR043128">
    <property type="entry name" value="Rev_trsase/Diguanyl_cyclase"/>
</dbReference>
<dbReference type="CDD" id="cd00130">
    <property type="entry name" value="PAS"/>
    <property type="match status" value="1"/>
</dbReference>
<feature type="transmembrane region" description="Helical" evidence="3">
    <location>
        <begin position="40"/>
        <end position="58"/>
    </location>
</feature>
<dbReference type="InterPro" id="IPR000160">
    <property type="entry name" value="GGDEF_dom"/>
</dbReference>
<dbReference type="SMART" id="SM00086">
    <property type="entry name" value="PAC"/>
    <property type="match status" value="1"/>
</dbReference>
<dbReference type="STRING" id="1091494.MEALZ_2391"/>
<evidence type="ECO:0000259" key="4">
    <source>
        <dbReference type="PROSITE" id="PS50112"/>
    </source>
</evidence>
<dbReference type="PROSITE" id="PS50887">
    <property type="entry name" value="GGDEF"/>
    <property type="match status" value="1"/>
</dbReference>
<dbReference type="GO" id="GO:0003824">
    <property type="term" value="F:catalytic activity"/>
    <property type="evidence" value="ECO:0007669"/>
    <property type="project" value="UniProtKB-ARBA"/>
</dbReference>
<dbReference type="SUPFAM" id="SSF141868">
    <property type="entry name" value="EAL domain-like"/>
    <property type="match status" value="1"/>
</dbReference>
<dbReference type="Gene3D" id="3.40.190.10">
    <property type="entry name" value="Periplasmic binding protein-like II"/>
    <property type="match status" value="2"/>
</dbReference>
<dbReference type="PROSITE" id="PS50112">
    <property type="entry name" value="PAS"/>
    <property type="match status" value="1"/>
</dbReference>
<feature type="domain" description="PAS" evidence="4">
    <location>
        <begin position="390"/>
        <end position="437"/>
    </location>
</feature>
<dbReference type="InterPro" id="IPR001633">
    <property type="entry name" value="EAL_dom"/>
</dbReference>
<gene>
    <name evidence="8" type="ordered locus">MEALZ_2391</name>
</gene>
<keyword evidence="2" id="KW-0175">Coiled coil</keyword>
<reference evidence="9" key="1">
    <citation type="journal article" date="2012" name="J. Bacteriol.">
        <title>Genome sequence of the haloalkaliphilic methanotrophic bacterium Methylomicrobium alcaliphilum 20Z.</title>
        <authorList>
            <person name="Vuilleumier S."/>
            <person name="Khmelenina V.N."/>
            <person name="Bringel F."/>
            <person name="Reshetnikov A.S."/>
            <person name="Lajus A."/>
            <person name="Mangenot S."/>
            <person name="Rouy Z."/>
            <person name="Op den Camp H.J."/>
            <person name="Jetten M.S."/>
            <person name="Dispirito A.A."/>
            <person name="Dunfield P."/>
            <person name="Klotz M.G."/>
            <person name="Semrau J.D."/>
            <person name="Stein L.Y."/>
            <person name="Barbe V."/>
            <person name="Medigue C."/>
            <person name="Trotsenko Y.A."/>
            <person name="Kalyuzhnaya M.G."/>
        </authorList>
    </citation>
    <scope>NUCLEOTIDE SEQUENCE [LARGE SCALE GENOMIC DNA]</scope>
    <source>
        <strain evidence="9">DSM 19304 / NCIMB 14124 / VKM B-2133 / 20Z</strain>
    </source>
</reference>
<dbReference type="Gene3D" id="3.20.20.450">
    <property type="entry name" value="EAL domain"/>
    <property type="match status" value="1"/>
</dbReference>
<dbReference type="SMART" id="SM00267">
    <property type="entry name" value="GGDEF"/>
    <property type="match status" value="1"/>
</dbReference>
<dbReference type="SMART" id="SM00052">
    <property type="entry name" value="EAL"/>
    <property type="match status" value="1"/>
</dbReference>
<feature type="domain" description="EAL" evidence="6">
    <location>
        <begin position="708"/>
        <end position="965"/>
    </location>
</feature>
<protein>
    <submittedName>
        <fullName evidence="8">Diguanylate cyclase with PAS/PAC sensor (Modular protein)</fullName>
    </submittedName>
</protein>
<dbReference type="InterPro" id="IPR029787">
    <property type="entry name" value="Nucleotide_cyclase"/>
</dbReference>
<dbReference type="Pfam" id="PF00497">
    <property type="entry name" value="SBP_bac_3"/>
    <property type="match status" value="1"/>
</dbReference>
<dbReference type="PANTHER" id="PTHR44757:SF2">
    <property type="entry name" value="BIOFILM ARCHITECTURE MAINTENANCE PROTEIN MBAA"/>
    <property type="match status" value="1"/>
</dbReference>
<feature type="domain" description="PAC" evidence="5">
    <location>
        <begin position="465"/>
        <end position="517"/>
    </location>
</feature>
<dbReference type="CDD" id="cd01949">
    <property type="entry name" value="GGDEF"/>
    <property type="match status" value="1"/>
</dbReference>
<dbReference type="SUPFAM" id="SSF55073">
    <property type="entry name" value="Nucleotide cyclase"/>
    <property type="match status" value="1"/>
</dbReference>
<dbReference type="Pfam" id="PF00990">
    <property type="entry name" value="GGDEF"/>
    <property type="match status" value="1"/>
</dbReference>
<dbReference type="NCBIfam" id="TIGR00254">
    <property type="entry name" value="GGDEF"/>
    <property type="match status" value="1"/>
</dbReference>
<dbReference type="Pfam" id="PF00563">
    <property type="entry name" value="EAL"/>
    <property type="match status" value="1"/>
</dbReference>
<evidence type="ECO:0000259" key="7">
    <source>
        <dbReference type="PROSITE" id="PS50887"/>
    </source>
</evidence>
<dbReference type="AlphaFoldDB" id="G4SVL3"/>
<comment type="cofactor">
    <cofactor evidence="1">
        <name>Mg(2+)</name>
        <dbReference type="ChEBI" id="CHEBI:18420"/>
    </cofactor>
</comment>
<feature type="transmembrane region" description="Helical" evidence="3">
    <location>
        <begin position="324"/>
        <end position="346"/>
    </location>
</feature>
<dbReference type="FunFam" id="3.30.70.270:FF:000001">
    <property type="entry name" value="Diguanylate cyclase domain protein"/>
    <property type="match status" value="1"/>
</dbReference>
<feature type="coiled-coil region" evidence="2">
    <location>
        <begin position="348"/>
        <end position="400"/>
    </location>
</feature>
<dbReference type="SMART" id="SM00062">
    <property type="entry name" value="PBPb"/>
    <property type="match status" value="1"/>
</dbReference>
<dbReference type="PATRIC" id="fig|271065.3.peg.2456"/>
<dbReference type="EMBL" id="FO082060">
    <property type="protein sequence ID" value="CCE24072.1"/>
    <property type="molecule type" value="Genomic_DNA"/>
</dbReference>
<dbReference type="InterPro" id="IPR001638">
    <property type="entry name" value="Solute-binding_3/MltF_N"/>
</dbReference>
<dbReference type="KEGG" id="mah:MEALZ_2391"/>
<dbReference type="CDD" id="cd01948">
    <property type="entry name" value="EAL"/>
    <property type="match status" value="1"/>
</dbReference>
<dbReference type="InterPro" id="IPR035965">
    <property type="entry name" value="PAS-like_dom_sf"/>
</dbReference>
<dbReference type="CDD" id="cd01007">
    <property type="entry name" value="PBP2_BvgS_HisK_like"/>
    <property type="match status" value="1"/>
</dbReference>
<sequence length="972" mass="110065">MLRIGSREPNCLKLAHTQYKTIYNLLQITGIKRFPYSYSFMNLIVHLIIFFILLFLSMPSVASDLKTDSASASVPAPVRTITLNPEEQKWLEKHKKIRIAFDGDFPPFSFVNDKGIVEGVAVEIISLLSQRLGIDFEIYPHTDWSRIYEAAVARQTDIVATMVNRPERRTWFFFTQPYLNKSLVIITRKDNFTIKRRTDIAGKKIALVDNYQYVDRVREEFPSIKIHAVDSFLEGLKAVANRQADAAITFTGTGHFLINRHQLSDLNIAAFYDHNSANESIAIRKDWPELASILQKGLDSLSSEEKQAIFEKWVPKVETVVTDYVLIGKIVAAFAFVLLVMLLWIVQVRRQNRRIEQSKDEVLLANQQLVNLQNELENLVEQRTAELKASEQKYRSLVENLRHEYFFYRQDPSGLLTYVSPSVSNILGYSTEEFIANHRDFLTDNPANLNIDKNTDLCLKGMPQPPYEVEVYDSNGYIHWLEVMDSPVFDQNGQCIGVDGIAHDITERKETHELLTSLSYYDDLTGLANRRLFADRLQQAINLAHRNKTSITLFYLDLDKFKSINDTLGHAAGDEVLKETAQKILSVIRDSDIAARMGGDEFVILLPDSDAQAALSVANKLIKVLQQPYYIGEQMLSIGSSIGISVYPDNGTDGDSLINHADTAMYHAKKEKLGYAFYSEDMQPAFISSEQLTEDLTNTVKHCLRISRTTSASSIENTQNPGMNGHFLIYYQSRHALISSDIIGFESLVRWYHPEQGILSPSEFLPLAEKSGLIDKITDWVVRQVCSQALAWEKMNLRPAKISINLSVNQIQQQSLVERMLRDIDNLGVTPNWLEIEIKESTIMQNIDHAVNIIDQLNAAGLSVAIDDINSDSPILEQLDSLPAQTIKIDRALIRTLPINNENANSVISIIKKAHAHGKVVTAEGVESENQLDFLKTNRCDNVQGFYFSKPLAAADAENFLKSLSWFLDKND</sequence>
<dbReference type="InterPro" id="IPR000700">
    <property type="entry name" value="PAS-assoc_C"/>
</dbReference>
<keyword evidence="3" id="KW-0472">Membrane</keyword>
<keyword evidence="3" id="KW-1133">Transmembrane helix</keyword>
<keyword evidence="3" id="KW-0812">Transmembrane</keyword>
<dbReference type="Gene3D" id="3.30.450.20">
    <property type="entry name" value="PAS domain"/>
    <property type="match status" value="1"/>
</dbReference>
<feature type="domain" description="GGDEF" evidence="7">
    <location>
        <begin position="549"/>
        <end position="680"/>
    </location>
</feature>
<evidence type="ECO:0000259" key="6">
    <source>
        <dbReference type="PROSITE" id="PS50883"/>
    </source>
</evidence>
<dbReference type="SUPFAM" id="SSF55785">
    <property type="entry name" value="PYP-like sensor domain (PAS domain)"/>
    <property type="match status" value="1"/>
</dbReference>